<dbReference type="AlphaFoldDB" id="A0AAV4V180"/>
<evidence type="ECO:0000256" key="1">
    <source>
        <dbReference type="SAM" id="MobiDB-lite"/>
    </source>
</evidence>
<feature type="region of interest" description="Disordered" evidence="1">
    <location>
        <begin position="1"/>
        <end position="57"/>
    </location>
</feature>
<keyword evidence="2" id="KW-0812">Transmembrane</keyword>
<feature type="transmembrane region" description="Helical" evidence="2">
    <location>
        <begin position="80"/>
        <end position="99"/>
    </location>
</feature>
<evidence type="ECO:0000313" key="3">
    <source>
        <dbReference type="EMBL" id="GIY63947.1"/>
    </source>
</evidence>
<keyword evidence="4" id="KW-1185">Reference proteome</keyword>
<keyword evidence="2" id="KW-1133">Transmembrane helix</keyword>
<organism evidence="3 4">
    <name type="scientific">Caerostris darwini</name>
    <dbReference type="NCBI Taxonomy" id="1538125"/>
    <lineage>
        <taxon>Eukaryota</taxon>
        <taxon>Metazoa</taxon>
        <taxon>Ecdysozoa</taxon>
        <taxon>Arthropoda</taxon>
        <taxon>Chelicerata</taxon>
        <taxon>Arachnida</taxon>
        <taxon>Araneae</taxon>
        <taxon>Araneomorphae</taxon>
        <taxon>Entelegynae</taxon>
        <taxon>Araneoidea</taxon>
        <taxon>Araneidae</taxon>
        <taxon>Caerostris</taxon>
    </lineage>
</organism>
<reference evidence="3 4" key="1">
    <citation type="submission" date="2021-06" db="EMBL/GenBank/DDBJ databases">
        <title>Caerostris darwini draft genome.</title>
        <authorList>
            <person name="Kono N."/>
            <person name="Arakawa K."/>
        </authorList>
    </citation>
    <scope>NUCLEOTIDE SEQUENCE [LARGE SCALE GENOMIC DNA]</scope>
</reference>
<gene>
    <name evidence="3" type="ORF">CDAR_255301</name>
</gene>
<name>A0AAV4V180_9ARAC</name>
<feature type="compositionally biased region" description="Basic and acidic residues" evidence="1">
    <location>
        <begin position="40"/>
        <end position="50"/>
    </location>
</feature>
<protein>
    <submittedName>
        <fullName evidence="3">Uncharacterized protein</fullName>
    </submittedName>
</protein>
<proteinExistence type="predicted"/>
<keyword evidence="2" id="KW-0472">Membrane</keyword>
<dbReference type="EMBL" id="BPLQ01012247">
    <property type="protein sequence ID" value="GIY63947.1"/>
    <property type="molecule type" value="Genomic_DNA"/>
</dbReference>
<accession>A0AAV4V180</accession>
<sequence length="111" mass="12593">MVFRQKSEGVRSNNRPVTGDKESRSRSGVIADNTTAQNHRKADQMRRSDAESEALSTASREELVCERYNLLLSCMVGTRTHFFIFYLYASTGAGLLRFFRVGVYRENSFAA</sequence>
<evidence type="ECO:0000313" key="4">
    <source>
        <dbReference type="Proteomes" id="UP001054837"/>
    </source>
</evidence>
<dbReference type="Proteomes" id="UP001054837">
    <property type="component" value="Unassembled WGS sequence"/>
</dbReference>
<evidence type="ECO:0000256" key="2">
    <source>
        <dbReference type="SAM" id="Phobius"/>
    </source>
</evidence>
<comment type="caution">
    <text evidence="3">The sequence shown here is derived from an EMBL/GenBank/DDBJ whole genome shotgun (WGS) entry which is preliminary data.</text>
</comment>